<protein>
    <submittedName>
        <fullName evidence="3">Uncharacterized protein</fullName>
    </submittedName>
</protein>
<dbReference type="PANTHER" id="PTHR11046">
    <property type="entry name" value="OLIGORIBONUCLEASE, MITOCHONDRIAL"/>
    <property type="match status" value="1"/>
</dbReference>
<evidence type="ECO:0000256" key="2">
    <source>
        <dbReference type="SAM" id="Coils"/>
    </source>
</evidence>
<dbReference type="OrthoDB" id="6157228at2759"/>
<evidence type="ECO:0000313" key="4">
    <source>
        <dbReference type="Proteomes" id="UP000593567"/>
    </source>
</evidence>
<dbReference type="PANTHER" id="PTHR11046:SF25">
    <property type="match status" value="1"/>
</dbReference>
<comment type="caution">
    <text evidence="3">The sequence shown here is derived from an EMBL/GenBank/DDBJ whole genome shotgun (WGS) entry which is preliminary data.</text>
</comment>
<evidence type="ECO:0000256" key="1">
    <source>
        <dbReference type="ARBA" id="ARBA00022722"/>
    </source>
</evidence>
<feature type="coiled-coil region" evidence="2">
    <location>
        <begin position="59"/>
        <end position="93"/>
    </location>
</feature>
<dbReference type="Proteomes" id="UP000593567">
    <property type="component" value="Unassembled WGS sequence"/>
</dbReference>
<reference evidence="3" key="1">
    <citation type="submission" date="2020-06" db="EMBL/GenBank/DDBJ databases">
        <title>Draft genome of Bugula neritina, a colonial animal packing powerful symbionts and potential medicines.</title>
        <authorList>
            <person name="Rayko M."/>
        </authorList>
    </citation>
    <scope>NUCLEOTIDE SEQUENCE [LARGE SCALE GENOMIC DNA]</scope>
    <source>
        <strain evidence="3">Kwan_BN1</strain>
    </source>
</reference>
<keyword evidence="4" id="KW-1185">Reference proteome</keyword>
<evidence type="ECO:0000313" key="3">
    <source>
        <dbReference type="EMBL" id="KAF6037606.1"/>
    </source>
</evidence>
<keyword evidence="1" id="KW-0378">Hydrolase</keyword>
<name>A0A7J7KJV6_BUGNE</name>
<keyword evidence="1" id="KW-0540">Nuclease</keyword>
<dbReference type="EMBL" id="VXIV02000541">
    <property type="protein sequence ID" value="KAF6037606.1"/>
    <property type="molecule type" value="Genomic_DNA"/>
</dbReference>
<dbReference type="AlphaFoldDB" id="A0A7J7KJV6"/>
<dbReference type="InterPro" id="IPR022894">
    <property type="entry name" value="Oligoribonuclease"/>
</dbReference>
<proteinExistence type="predicted"/>
<organism evidence="3 4">
    <name type="scientific">Bugula neritina</name>
    <name type="common">Brown bryozoan</name>
    <name type="synonym">Sertularia neritina</name>
    <dbReference type="NCBI Taxonomy" id="10212"/>
    <lineage>
        <taxon>Eukaryota</taxon>
        <taxon>Metazoa</taxon>
        <taxon>Spiralia</taxon>
        <taxon>Lophotrochozoa</taxon>
        <taxon>Bryozoa</taxon>
        <taxon>Gymnolaemata</taxon>
        <taxon>Cheilostomatida</taxon>
        <taxon>Flustrina</taxon>
        <taxon>Buguloidea</taxon>
        <taxon>Bugulidae</taxon>
        <taxon>Bugula</taxon>
    </lineage>
</organism>
<keyword evidence="2" id="KW-0175">Coiled coil</keyword>
<dbReference type="GO" id="GO:0000175">
    <property type="term" value="F:3'-5'-RNA exonuclease activity"/>
    <property type="evidence" value="ECO:0007669"/>
    <property type="project" value="InterPro"/>
</dbReference>
<gene>
    <name evidence="3" type="ORF">EB796_004089</name>
</gene>
<accession>A0A7J7KJV6</accession>
<sequence>METLAPAQPGGNFFLKHQYLQNYLEYLSKLNCNKILREPRLTSGIKLVLSPHLSLITKQAIAKQQIDELKTKLSSYEDEIFQLEEKLKDIGKISKEMFNQILEPLPSASTVSNMVNEMGVFAKLQAVDAIFHTKNVNLAWDATSVNSSHVNEIHVNTSRGTFLLDVATLAGGTTEDYVQHIKGTLESAAELYAKHNKKNQDTVLSTLKQNITSTLSDRAAVNHCVSAALQDYFGHEILDLNCNIHPLDSLATAFVKVCKALESTSQATTTLLGSQPAIVKVIWNLHKLRYKNSGDPIGFKNFLRTKKIDPKLLPRYVGNRFHVLFELAGNVYFLTSDLSNYLDNICNQSSTYRNQIKHDLNLLLTQRQLVVGGLFGKCLTGPWMSCLYRNPDISNLDSGRLLSSLCSKLKMLVEMPRLLWDSTFCCFPSSQKTDLSRLVHSRLTVSNVDDQCLELVRNAGEAFLSVVERQASRYLPGGELYDLGPSLVVFGSNAPADNMAAESFLGLADNIMRHCRNVSDCFISSKTAFIVNQTSDLLDTDLNINLVVGLAREHKALMKVRRKQTENEISSRLQSRGQHRANVARKTLTKKMNNLLGDPDNFCAGVLQIDDAIPCQVIDAALVIIRNPDSMIGRDFVWLWNEENEEVRYNYRVQKRKQLCFKALYWTDDFDSASKIDFFLKDFITDFLVGDLWMLVEIVGNSLINRLNKSIVGMPSLEAQLVIAHCRDDIWKASLQMLIF</sequence>